<accession>A0A2T2N0U1</accession>
<dbReference type="EMBL" id="KZ678229">
    <property type="protein sequence ID" value="PSN58658.1"/>
    <property type="molecule type" value="Genomic_DNA"/>
</dbReference>
<feature type="compositionally biased region" description="Low complexity" evidence="1">
    <location>
        <begin position="101"/>
        <end position="118"/>
    </location>
</feature>
<feature type="compositionally biased region" description="Polar residues" evidence="1">
    <location>
        <begin position="119"/>
        <end position="129"/>
    </location>
</feature>
<dbReference type="SUPFAM" id="SSF48452">
    <property type="entry name" value="TPR-like"/>
    <property type="match status" value="1"/>
</dbReference>
<name>A0A2T2N0U1_CORCC</name>
<reference evidence="2 3" key="1">
    <citation type="journal article" date="2018" name="Front. Microbiol.">
        <title>Genome-Wide Analysis of Corynespora cassiicola Leaf Fall Disease Putative Effectors.</title>
        <authorList>
            <person name="Lopez D."/>
            <person name="Ribeiro S."/>
            <person name="Label P."/>
            <person name="Fumanal B."/>
            <person name="Venisse J.S."/>
            <person name="Kohler A."/>
            <person name="de Oliveira R.R."/>
            <person name="Labutti K."/>
            <person name="Lipzen A."/>
            <person name="Lail K."/>
            <person name="Bauer D."/>
            <person name="Ohm R.A."/>
            <person name="Barry K.W."/>
            <person name="Spatafora J."/>
            <person name="Grigoriev I.V."/>
            <person name="Martin F.M."/>
            <person name="Pujade-Renaud V."/>
        </authorList>
    </citation>
    <scope>NUCLEOTIDE SEQUENCE [LARGE SCALE GENOMIC DNA]</scope>
    <source>
        <strain evidence="2 3">Philippines</strain>
    </source>
</reference>
<evidence type="ECO:0000313" key="2">
    <source>
        <dbReference type="EMBL" id="PSN58658.1"/>
    </source>
</evidence>
<proteinExistence type="predicted"/>
<dbReference type="InterPro" id="IPR011990">
    <property type="entry name" value="TPR-like_helical_dom_sf"/>
</dbReference>
<feature type="non-terminal residue" evidence="2">
    <location>
        <position position="1"/>
    </location>
</feature>
<evidence type="ECO:0000256" key="1">
    <source>
        <dbReference type="SAM" id="MobiDB-lite"/>
    </source>
</evidence>
<evidence type="ECO:0000313" key="3">
    <source>
        <dbReference type="Proteomes" id="UP000240883"/>
    </source>
</evidence>
<feature type="region of interest" description="Disordered" evidence="1">
    <location>
        <begin position="89"/>
        <end position="138"/>
    </location>
</feature>
<organism evidence="2 3">
    <name type="scientific">Corynespora cassiicola Philippines</name>
    <dbReference type="NCBI Taxonomy" id="1448308"/>
    <lineage>
        <taxon>Eukaryota</taxon>
        <taxon>Fungi</taxon>
        <taxon>Dikarya</taxon>
        <taxon>Ascomycota</taxon>
        <taxon>Pezizomycotina</taxon>
        <taxon>Dothideomycetes</taxon>
        <taxon>Pleosporomycetidae</taxon>
        <taxon>Pleosporales</taxon>
        <taxon>Corynesporascaceae</taxon>
        <taxon>Corynespora</taxon>
    </lineage>
</organism>
<dbReference type="AlphaFoldDB" id="A0A2T2N0U1"/>
<gene>
    <name evidence="2" type="ORF">BS50DRAFT_510018</name>
</gene>
<dbReference type="Pfam" id="PF13424">
    <property type="entry name" value="TPR_12"/>
    <property type="match status" value="1"/>
</dbReference>
<sequence length="138" mass="15555">LYADQGRLDKAEAMYNRALQGYQEAIKPEHLPTYLPALNTMWGLAALFDRQHRIEDAKLWYSKALAGYEKVRGTSHLMCQRLRNKLNALGTEQDDSKPASEELSGQESSTTESSTNISARQSTPGSKQQKLLGKRKRD</sequence>
<dbReference type="Proteomes" id="UP000240883">
    <property type="component" value="Unassembled WGS sequence"/>
</dbReference>
<protein>
    <recommendedName>
        <fullName evidence="4">TPR-like protein</fullName>
    </recommendedName>
</protein>
<dbReference type="OrthoDB" id="626167at2759"/>
<dbReference type="Gene3D" id="1.25.40.10">
    <property type="entry name" value="Tetratricopeptide repeat domain"/>
    <property type="match status" value="1"/>
</dbReference>
<keyword evidence="3" id="KW-1185">Reference proteome</keyword>
<evidence type="ECO:0008006" key="4">
    <source>
        <dbReference type="Google" id="ProtNLM"/>
    </source>
</evidence>